<dbReference type="AlphaFoldDB" id="A0A0C9R5R2"/>
<evidence type="ECO:0000313" key="1">
    <source>
        <dbReference type="EMBL" id="JAG92330.1"/>
    </source>
</evidence>
<sequence>MGLLAFWRSLYAGKMNCFTITFLLALVATAFGTYPTLQNLQEALNYDNRIWITMRSYERYTKGQKHQCVYVWKTYLQENNYEFDQHYLYGTKRERHHLYGYLSMQAEGPVLTVKQQQGSPGIPYTLLHWDSKHHCGILTFYDKVNGRNEYELYVWESGLSTPASAYPCEKE</sequence>
<proteinExistence type="evidence at transcript level"/>
<dbReference type="SUPFAM" id="SSF50814">
    <property type="entry name" value="Lipocalins"/>
    <property type="match status" value="1"/>
</dbReference>
<dbReference type="EMBL" id="GBZX01000410">
    <property type="protein sequence ID" value="JAG92330.1"/>
    <property type="molecule type" value="mRNA"/>
</dbReference>
<dbReference type="Gene3D" id="2.40.128.20">
    <property type="match status" value="1"/>
</dbReference>
<reference evidence="1" key="1">
    <citation type="journal article" date="2015" name="PLoS ONE">
        <title>An Insight into the Sialome of the Lone Star Tick, Amblyomma americanum, with a Glimpse on Its Time Dependent Gene Expression.</title>
        <authorList>
            <person name="Karim S."/>
            <person name="Ribeiro J.M."/>
        </authorList>
    </citation>
    <scope>NUCLEOTIDE SEQUENCE</scope>
    <source>
        <tissue evidence="1">Salivary gland</tissue>
    </source>
</reference>
<protein>
    <submittedName>
        <fullName evidence="1">Uncharacterized protein</fullName>
    </submittedName>
</protein>
<accession>A0A0C9R5R2</accession>
<name>A0A0C9R5R2_AMBAM</name>
<feature type="non-terminal residue" evidence="1">
    <location>
        <position position="171"/>
    </location>
</feature>
<dbReference type="GO" id="GO:0043176">
    <property type="term" value="F:amine binding"/>
    <property type="evidence" value="ECO:0007669"/>
    <property type="project" value="InterPro"/>
</dbReference>
<dbReference type="InterPro" id="IPR002970">
    <property type="entry name" value="Tick_his-bd"/>
</dbReference>
<dbReference type="Pfam" id="PF02098">
    <property type="entry name" value="His_binding"/>
    <property type="match status" value="1"/>
</dbReference>
<dbReference type="InterPro" id="IPR012674">
    <property type="entry name" value="Calycin"/>
</dbReference>
<organism evidence="1">
    <name type="scientific">Amblyomma americanum</name>
    <name type="common">Lone star tick</name>
    <dbReference type="NCBI Taxonomy" id="6943"/>
    <lineage>
        <taxon>Eukaryota</taxon>
        <taxon>Metazoa</taxon>
        <taxon>Ecdysozoa</taxon>
        <taxon>Arthropoda</taxon>
        <taxon>Chelicerata</taxon>
        <taxon>Arachnida</taxon>
        <taxon>Acari</taxon>
        <taxon>Parasitiformes</taxon>
        <taxon>Ixodida</taxon>
        <taxon>Ixodoidea</taxon>
        <taxon>Ixodidae</taxon>
        <taxon>Amblyomminae</taxon>
        <taxon>Amblyomma</taxon>
    </lineage>
</organism>
<dbReference type="GO" id="GO:0030682">
    <property type="term" value="P:symbiont-mediated perturbation of host defenses"/>
    <property type="evidence" value="ECO:0007669"/>
    <property type="project" value="InterPro"/>
</dbReference>